<dbReference type="STRING" id="380248.SAMN05216251_108220"/>
<evidence type="ECO:0000256" key="1">
    <source>
        <dbReference type="SAM" id="MobiDB-lite"/>
    </source>
</evidence>
<organism evidence="2 3">
    <name type="scientific">Actinacidiphila alni</name>
    <dbReference type="NCBI Taxonomy" id="380248"/>
    <lineage>
        <taxon>Bacteria</taxon>
        <taxon>Bacillati</taxon>
        <taxon>Actinomycetota</taxon>
        <taxon>Actinomycetes</taxon>
        <taxon>Kitasatosporales</taxon>
        <taxon>Streptomycetaceae</taxon>
        <taxon>Actinacidiphila</taxon>
    </lineage>
</organism>
<feature type="compositionally biased region" description="Low complexity" evidence="1">
    <location>
        <begin position="61"/>
        <end position="71"/>
    </location>
</feature>
<protein>
    <submittedName>
        <fullName evidence="2">Uncharacterized protein</fullName>
    </submittedName>
</protein>
<sequence length="158" mass="17085">MHDRIAELAGLRAELDNCENGPRRETRKAAADDVREQIERLRTELSEDADRLEAEASDLTDQGQDGRAGDAAVAARVIRTALDADAASEGEPDEPKDRVALAEARGRALAAANTLRQREEQQRLADRLGTADDPAPTTRKPGPRGKRNTGAPKAPEQT</sequence>
<feature type="region of interest" description="Disordered" evidence="1">
    <location>
        <begin position="44"/>
        <end position="71"/>
    </location>
</feature>
<proteinExistence type="predicted"/>
<dbReference type="Proteomes" id="UP000199323">
    <property type="component" value="Unassembled WGS sequence"/>
</dbReference>
<evidence type="ECO:0000313" key="2">
    <source>
        <dbReference type="EMBL" id="SFF11512.1"/>
    </source>
</evidence>
<dbReference type="EMBL" id="FONG01000008">
    <property type="protein sequence ID" value="SFF11512.1"/>
    <property type="molecule type" value="Genomic_DNA"/>
</dbReference>
<feature type="region of interest" description="Disordered" evidence="1">
    <location>
        <begin position="112"/>
        <end position="158"/>
    </location>
</feature>
<dbReference type="RefSeq" id="WP_093714194.1">
    <property type="nucleotide sequence ID" value="NZ_FONG01000008.1"/>
</dbReference>
<feature type="compositionally biased region" description="Basic and acidic residues" evidence="1">
    <location>
        <begin position="44"/>
        <end position="54"/>
    </location>
</feature>
<name>A0A1I2G1U2_9ACTN</name>
<reference evidence="2 3" key="1">
    <citation type="submission" date="2016-10" db="EMBL/GenBank/DDBJ databases">
        <authorList>
            <person name="de Groot N.N."/>
        </authorList>
    </citation>
    <scope>NUCLEOTIDE SEQUENCE [LARGE SCALE GENOMIC DNA]</scope>
    <source>
        <strain evidence="2 3">CGMCC 4.3510</strain>
    </source>
</reference>
<dbReference type="OrthoDB" id="10016843at2"/>
<feature type="compositionally biased region" description="Basic and acidic residues" evidence="1">
    <location>
        <begin position="116"/>
        <end position="130"/>
    </location>
</feature>
<gene>
    <name evidence="2" type="ORF">SAMN05216251_108220</name>
</gene>
<accession>A0A1I2G1U2</accession>
<evidence type="ECO:0000313" key="3">
    <source>
        <dbReference type="Proteomes" id="UP000199323"/>
    </source>
</evidence>
<keyword evidence="3" id="KW-1185">Reference proteome</keyword>
<dbReference type="AlphaFoldDB" id="A0A1I2G1U2"/>